<accession>A0AB39RY23</accession>
<feature type="domain" description="HTH luxR-type" evidence="1">
    <location>
        <begin position="287"/>
        <end position="352"/>
    </location>
</feature>
<dbReference type="GO" id="GO:0006355">
    <property type="term" value="P:regulation of DNA-templated transcription"/>
    <property type="evidence" value="ECO:0007669"/>
    <property type="project" value="InterPro"/>
</dbReference>
<dbReference type="AlphaFoldDB" id="A0AB39RY23"/>
<gene>
    <name evidence="2" type="ORF">AB5J50_01340</name>
</gene>
<evidence type="ECO:0000259" key="1">
    <source>
        <dbReference type="PROSITE" id="PS50043"/>
    </source>
</evidence>
<dbReference type="CDD" id="cd06170">
    <property type="entry name" value="LuxR_C_like"/>
    <property type="match status" value="1"/>
</dbReference>
<sequence>MIRHGGAHSIAVLGGGVHLHAAAEDDLPAVGAVDGDGGRSGQLLADTGRSRGQLGLPSRMLIALHGGRPREAMNLARRSAITGVHTCDAVQCAMYHHAAVQLVCGGRLVRASELLALARARQPMLPHLLDSAQALCELVYGEVEQARSLLRAAVRRAEADGVVAGCDLLWLRVADVAMRIGRPEVLKECLAKAEGVARRLGTERAEMTRLVLHAAVHTDHAAAHAARRLAQRRQQPLEEASVLAHLIRFGMADPAMLRDTYAMLGELDALMPRFWLRPLMRTHGVAVPGRQATAEENERLLAVLVSEGLTNKQIAKVLRTSEKSVESRLSRLFSRTGHGSRVELAMAMLTGRLHP</sequence>
<dbReference type="RefSeq" id="WP_369254100.1">
    <property type="nucleotide sequence ID" value="NZ_CP163440.1"/>
</dbReference>
<dbReference type="SUPFAM" id="SSF46894">
    <property type="entry name" value="C-terminal effector domain of the bipartite response regulators"/>
    <property type="match status" value="1"/>
</dbReference>
<proteinExistence type="predicted"/>
<dbReference type="InterPro" id="IPR016032">
    <property type="entry name" value="Sig_transdc_resp-reg_C-effctor"/>
</dbReference>
<dbReference type="Gene3D" id="1.10.10.10">
    <property type="entry name" value="Winged helix-like DNA-binding domain superfamily/Winged helix DNA-binding domain"/>
    <property type="match status" value="1"/>
</dbReference>
<evidence type="ECO:0000313" key="2">
    <source>
        <dbReference type="EMBL" id="XDQ59551.1"/>
    </source>
</evidence>
<protein>
    <submittedName>
        <fullName evidence="2">LuxR C-terminal-related transcriptional regulator</fullName>
    </submittedName>
</protein>
<organism evidence="2">
    <name type="scientific">Streptomyces sp. R35</name>
    <dbReference type="NCBI Taxonomy" id="3238630"/>
    <lineage>
        <taxon>Bacteria</taxon>
        <taxon>Bacillati</taxon>
        <taxon>Actinomycetota</taxon>
        <taxon>Actinomycetes</taxon>
        <taxon>Kitasatosporales</taxon>
        <taxon>Streptomycetaceae</taxon>
        <taxon>Streptomyces</taxon>
    </lineage>
</organism>
<dbReference type="PROSITE" id="PS50043">
    <property type="entry name" value="HTH_LUXR_2"/>
    <property type="match status" value="1"/>
</dbReference>
<dbReference type="Pfam" id="PF00196">
    <property type="entry name" value="GerE"/>
    <property type="match status" value="1"/>
</dbReference>
<dbReference type="InterPro" id="IPR036388">
    <property type="entry name" value="WH-like_DNA-bd_sf"/>
</dbReference>
<dbReference type="SMART" id="SM00421">
    <property type="entry name" value="HTH_LUXR"/>
    <property type="match status" value="1"/>
</dbReference>
<dbReference type="GO" id="GO:0003677">
    <property type="term" value="F:DNA binding"/>
    <property type="evidence" value="ECO:0007669"/>
    <property type="project" value="InterPro"/>
</dbReference>
<dbReference type="EMBL" id="CP163440">
    <property type="protein sequence ID" value="XDQ59551.1"/>
    <property type="molecule type" value="Genomic_DNA"/>
</dbReference>
<reference evidence="2" key="1">
    <citation type="submission" date="2024-07" db="EMBL/GenBank/DDBJ databases">
        <authorList>
            <person name="Yu S.T."/>
        </authorList>
    </citation>
    <scope>NUCLEOTIDE SEQUENCE</scope>
    <source>
        <strain evidence="2">R35</strain>
    </source>
</reference>
<dbReference type="InterPro" id="IPR000792">
    <property type="entry name" value="Tscrpt_reg_LuxR_C"/>
</dbReference>
<name>A0AB39RY23_9ACTN</name>